<dbReference type="EMBL" id="JAEPRE010000162">
    <property type="protein sequence ID" value="KAG2231195.1"/>
    <property type="molecule type" value="Genomic_DNA"/>
</dbReference>
<dbReference type="SUPFAM" id="SSF52266">
    <property type="entry name" value="SGNH hydrolase"/>
    <property type="match status" value="1"/>
</dbReference>
<evidence type="ECO:0000256" key="1">
    <source>
        <dbReference type="SAM" id="MobiDB-lite"/>
    </source>
</evidence>
<evidence type="ECO:0000313" key="2">
    <source>
        <dbReference type="EMBL" id="KAG2231195.1"/>
    </source>
</evidence>
<keyword evidence="3" id="KW-1185">Reference proteome</keyword>
<accession>A0A8H7SMK6</accession>
<dbReference type="Proteomes" id="UP000613177">
    <property type="component" value="Unassembled WGS sequence"/>
</dbReference>
<sequence>MPEKDLPAITYASPDYRPPPPTDTPLWLQPMNATSPMTEDDSEDESVITPSYQQKQQVFVYIYLILQITNARIVGFEDNDIQYFGRWQKTLTDIQSVSSGAYLKTTIVLDEQQRQIKLKLSKSAIIYTQIDKQGPISKMEAIDNGVYPIELVINLPTATTTRTMITIMSDISSTICLQAIEINDDSMMKIQQDNHQPHLIEFVGHDLTLGLGTSNSIMTSFPWLVSSLLATERSQIAFPGAWLMDHQESIGMETQYFKGTSFYSPSIVVVLLGEYDQYPYAYTIRLSNFLSRIREHFPHTVILVLSEPLGVLFQESQSAVTFLNDVQTDQNIHFIDTTGWIQYGHTAYIDPLHLNDIGQDKFARKLAPLLKAKLNRQPFPGPRPNPNLPFHWQTMDVGQEKSVGLIGSVSFDSAKKFTLWGSGKGFLSQDGFRFVYQALSGNGSIQVTIESHSAFASCAKAGIMMREHLAHGSPHVMLGLSPQDGLFIHQRQINLNSTKLLKKKRLSPPYRLRLTRQGNTKFIAQIGSITTNTWETFSEIENTTTMMARDIYVGLAVTSCDPTVVSVAKFADVTLSGGVGGGGFYYHNQQQQQQQQQQQHGLVIQQ</sequence>
<gene>
    <name evidence="2" type="ORF">INT48_005916</name>
</gene>
<dbReference type="AlphaFoldDB" id="A0A8H7SMK6"/>
<organism evidence="2 3">
    <name type="scientific">Thamnidium elegans</name>
    <dbReference type="NCBI Taxonomy" id="101142"/>
    <lineage>
        <taxon>Eukaryota</taxon>
        <taxon>Fungi</taxon>
        <taxon>Fungi incertae sedis</taxon>
        <taxon>Mucoromycota</taxon>
        <taxon>Mucoromycotina</taxon>
        <taxon>Mucoromycetes</taxon>
        <taxon>Mucorales</taxon>
        <taxon>Mucorineae</taxon>
        <taxon>Mucoraceae</taxon>
        <taxon>Thamnidium</taxon>
    </lineage>
</organism>
<reference evidence="2" key="1">
    <citation type="submission" date="2021-01" db="EMBL/GenBank/DDBJ databases">
        <title>Metabolic potential, ecology and presence of endohyphal bacteria is reflected in genomic diversity of Mucoromycotina.</title>
        <authorList>
            <person name="Muszewska A."/>
            <person name="Okrasinska A."/>
            <person name="Steczkiewicz K."/>
            <person name="Drgas O."/>
            <person name="Orlowska M."/>
            <person name="Perlinska-Lenart U."/>
            <person name="Aleksandrzak-Piekarczyk T."/>
            <person name="Szatraj K."/>
            <person name="Zielenkiewicz U."/>
            <person name="Pilsyk S."/>
            <person name="Malc E."/>
            <person name="Mieczkowski P."/>
            <person name="Kruszewska J.S."/>
            <person name="Biernat P."/>
            <person name="Pawlowska J."/>
        </authorList>
    </citation>
    <scope>NUCLEOTIDE SEQUENCE</scope>
    <source>
        <strain evidence="2">WA0000018081</strain>
    </source>
</reference>
<dbReference type="InterPro" id="IPR036514">
    <property type="entry name" value="SGNH_hydro_sf"/>
</dbReference>
<dbReference type="Gene3D" id="3.40.50.1110">
    <property type="entry name" value="SGNH hydrolase"/>
    <property type="match status" value="1"/>
</dbReference>
<name>A0A8H7SMK6_9FUNG</name>
<protein>
    <submittedName>
        <fullName evidence="2">Uncharacterized protein</fullName>
    </submittedName>
</protein>
<evidence type="ECO:0000313" key="3">
    <source>
        <dbReference type="Proteomes" id="UP000613177"/>
    </source>
</evidence>
<feature type="region of interest" description="Disordered" evidence="1">
    <location>
        <begin position="1"/>
        <end position="44"/>
    </location>
</feature>
<proteinExistence type="predicted"/>
<comment type="caution">
    <text evidence="2">The sequence shown here is derived from an EMBL/GenBank/DDBJ whole genome shotgun (WGS) entry which is preliminary data.</text>
</comment>